<dbReference type="EMBL" id="CP014646">
    <property type="protein sequence ID" value="AMO35549.1"/>
    <property type="molecule type" value="Genomic_DNA"/>
</dbReference>
<evidence type="ECO:0000256" key="1">
    <source>
        <dbReference type="ARBA" id="ARBA00022553"/>
    </source>
</evidence>
<name>A0A140ICS4_9RHOO</name>
<evidence type="ECO:0000256" key="2">
    <source>
        <dbReference type="PROSITE-ProRule" id="PRU00169"/>
    </source>
</evidence>
<dbReference type="PANTHER" id="PTHR44591">
    <property type="entry name" value="STRESS RESPONSE REGULATOR PROTEIN 1"/>
    <property type="match status" value="1"/>
</dbReference>
<dbReference type="KEGG" id="thu:AC731_000400"/>
<evidence type="ECO:0000313" key="5">
    <source>
        <dbReference type="Proteomes" id="UP000036902"/>
    </source>
</evidence>
<organism evidence="4 5">
    <name type="scientific">Thauera humireducens</name>
    <dbReference type="NCBI Taxonomy" id="1134435"/>
    <lineage>
        <taxon>Bacteria</taxon>
        <taxon>Pseudomonadati</taxon>
        <taxon>Pseudomonadota</taxon>
        <taxon>Betaproteobacteria</taxon>
        <taxon>Rhodocyclales</taxon>
        <taxon>Zoogloeaceae</taxon>
        <taxon>Thauera</taxon>
    </lineage>
</organism>
<dbReference type="RefSeq" id="WP_048708611.1">
    <property type="nucleotide sequence ID" value="NZ_CP014646.1"/>
</dbReference>
<dbReference type="AlphaFoldDB" id="A0A140ICS4"/>
<gene>
    <name evidence="4" type="ORF">AC731_000400</name>
</gene>
<keyword evidence="5" id="KW-1185">Reference proteome</keyword>
<proteinExistence type="predicted"/>
<dbReference type="Pfam" id="PF00072">
    <property type="entry name" value="Response_reg"/>
    <property type="match status" value="1"/>
</dbReference>
<accession>A0A140ICS4</accession>
<dbReference type="SUPFAM" id="SSF52172">
    <property type="entry name" value="CheY-like"/>
    <property type="match status" value="1"/>
</dbReference>
<reference evidence="5" key="1">
    <citation type="submission" date="2016-03" db="EMBL/GenBank/DDBJ databases">
        <authorList>
            <person name="Ma C."/>
            <person name="Zhou S."/>
            <person name="Yang G."/>
        </authorList>
    </citation>
    <scope>NUCLEOTIDE SEQUENCE [LARGE SCALE GENOMIC DNA]</scope>
    <source>
        <strain evidence="5">SgZ-1</strain>
    </source>
</reference>
<keyword evidence="1 2" id="KW-0597">Phosphoprotein</keyword>
<feature type="domain" description="Response regulatory" evidence="3">
    <location>
        <begin position="280"/>
        <end position="396"/>
    </location>
</feature>
<dbReference type="SMART" id="SM00448">
    <property type="entry name" value="REC"/>
    <property type="match status" value="1"/>
</dbReference>
<evidence type="ECO:0000313" key="4">
    <source>
        <dbReference type="EMBL" id="AMO35549.1"/>
    </source>
</evidence>
<protein>
    <submittedName>
        <fullName evidence="4">Response regulator receiver protein</fullName>
    </submittedName>
</protein>
<feature type="modified residue" description="4-aspartylphosphate" evidence="2">
    <location>
        <position position="329"/>
    </location>
</feature>
<dbReference type="PANTHER" id="PTHR44591:SF3">
    <property type="entry name" value="RESPONSE REGULATORY DOMAIN-CONTAINING PROTEIN"/>
    <property type="match status" value="1"/>
</dbReference>
<dbReference type="GO" id="GO:0000160">
    <property type="term" value="P:phosphorelay signal transduction system"/>
    <property type="evidence" value="ECO:0007669"/>
    <property type="project" value="InterPro"/>
</dbReference>
<dbReference type="Proteomes" id="UP000036902">
    <property type="component" value="Chromosome"/>
</dbReference>
<dbReference type="InterPro" id="IPR050595">
    <property type="entry name" value="Bact_response_regulator"/>
</dbReference>
<evidence type="ECO:0000259" key="3">
    <source>
        <dbReference type="PROSITE" id="PS50110"/>
    </source>
</evidence>
<sequence length="398" mass="44165">MKAEKTKVLVVTDVLADATQIGKLLEDQFEQVMLSTNEASFVADFERFEPDVVVLAFNSLERAERYALGLYRHSTVVHTLPHRSIVLCSKETVHRAFELCCKEYFDDYVMYWPLVYDTPRLAMSIILAARSLEAQRHSTPVRAVAAHARSVSALEAVLDKSIETGRQRSEALRQAIHDVGQTPLLDPGIAAGNAAAPEASEAPLTFDFDTEGVPEGAVDRTRLFQAAAKQIRDTVKLRVDEAERRITPLTEWIGGIKQAVKPQLDAARQLGALNDTTMPLVLVVDDDTFQCKLLERMLGSEKYRTVFAHTGAEALAVLGRQHPDVVLMDVALPDFNGVEITRRMKTSPRLADIPIVMITGHSERQVLEASLKAGAIDFLVKPFDREALFGKLARHIAR</sequence>
<dbReference type="InterPro" id="IPR011006">
    <property type="entry name" value="CheY-like_superfamily"/>
</dbReference>
<dbReference type="Gene3D" id="3.40.50.2300">
    <property type="match status" value="1"/>
</dbReference>
<dbReference type="PROSITE" id="PS50110">
    <property type="entry name" value="RESPONSE_REGULATORY"/>
    <property type="match status" value="1"/>
</dbReference>
<dbReference type="InterPro" id="IPR001789">
    <property type="entry name" value="Sig_transdc_resp-reg_receiver"/>
</dbReference>
<dbReference type="STRING" id="1134435.AC731_000400"/>